<evidence type="ECO:0000256" key="6">
    <source>
        <dbReference type="PROSITE-ProRule" id="PRU00221"/>
    </source>
</evidence>
<dbReference type="Proteomes" id="UP000504636">
    <property type="component" value="Unplaced"/>
</dbReference>
<protein>
    <recommendedName>
        <fullName evidence="4">Mitochondrial division protein 1</fullName>
    </recommendedName>
</protein>
<dbReference type="GeneID" id="54457114"/>
<dbReference type="SUPFAM" id="SSF50978">
    <property type="entry name" value="WD40 repeat-like"/>
    <property type="match status" value="1"/>
</dbReference>
<feature type="non-terminal residue" evidence="7">
    <location>
        <position position="1"/>
    </location>
</feature>
<accession>A0A6A6Y1E4</accession>
<evidence type="ECO:0000256" key="2">
    <source>
        <dbReference type="ARBA" id="ARBA00022737"/>
    </source>
</evidence>
<dbReference type="Pfam" id="PF00400">
    <property type="entry name" value="WD40"/>
    <property type="match status" value="1"/>
</dbReference>
<dbReference type="InterPro" id="IPR001680">
    <property type="entry name" value="WD40_rpt"/>
</dbReference>
<evidence type="ECO:0000313" key="9">
    <source>
        <dbReference type="RefSeq" id="XP_033569595.1"/>
    </source>
</evidence>
<dbReference type="InterPro" id="IPR036322">
    <property type="entry name" value="WD40_repeat_dom_sf"/>
</dbReference>
<reference evidence="9" key="3">
    <citation type="submission" date="2025-04" db="UniProtKB">
        <authorList>
            <consortium name="RefSeq"/>
        </authorList>
    </citation>
    <scope>IDENTIFICATION</scope>
    <source>
        <strain evidence="9">CBS 304.34</strain>
    </source>
</reference>
<keyword evidence="1 6" id="KW-0853">WD repeat</keyword>
<dbReference type="SMART" id="SM00320">
    <property type="entry name" value="WD40"/>
    <property type="match status" value="1"/>
</dbReference>
<comment type="similarity">
    <text evidence="3">Belongs to the WD repeat MDV1/CAF4 family.</text>
</comment>
<evidence type="ECO:0000256" key="4">
    <source>
        <dbReference type="ARBA" id="ARBA00039789"/>
    </source>
</evidence>
<dbReference type="PANTHER" id="PTHR22847">
    <property type="entry name" value="WD40 REPEAT PROTEIN"/>
    <property type="match status" value="1"/>
</dbReference>
<evidence type="ECO:0000313" key="8">
    <source>
        <dbReference type="Proteomes" id="UP000504636"/>
    </source>
</evidence>
<dbReference type="AlphaFoldDB" id="A0A6A6Y1E4"/>
<dbReference type="OrthoDB" id="5240432at2759"/>
<dbReference type="PROSITE" id="PS00678">
    <property type="entry name" value="WD_REPEATS_1"/>
    <property type="match status" value="1"/>
</dbReference>
<dbReference type="InterPro" id="IPR019775">
    <property type="entry name" value="WD40_repeat_CS"/>
</dbReference>
<organism evidence="7">
    <name type="scientific">Mytilinidion resinicola</name>
    <dbReference type="NCBI Taxonomy" id="574789"/>
    <lineage>
        <taxon>Eukaryota</taxon>
        <taxon>Fungi</taxon>
        <taxon>Dikarya</taxon>
        <taxon>Ascomycota</taxon>
        <taxon>Pezizomycotina</taxon>
        <taxon>Dothideomycetes</taxon>
        <taxon>Pleosporomycetidae</taxon>
        <taxon>Mytilinidiales</taxon>
        <taxon>Mytilinidiaceae</taxon>
        <taxon>Mytilinidion</taxon>
    </lineage>
</organism>
<evidence type="ECO:0000256" key="5">
    <source>
        <dbReference type="ARBA" id="ARBA00043913"/>
    </source>
</evidence>
<dbReference type="InterPro" id="IPR015943">
    <property type="entry name" value="WD40/YVTN_repeat-like_dom_sf"/>
</dbReference>
<dbReference type="PANTHER" id="PTHR22847:SF637">
    <property type="entry name" value="WD REPEAT DOMAIN 5B"/>
    <property type="match status" value="1"/>
</dbReference>
<dbReference type="EMBL" id="MU003722">
    <property type="protein sequence ID" value="KAF2802631.1"/>
    <property type="molecule type" value="Genomic_DNA"/>
</dbReference>
<evidence type="ECO:0000256" key="1">
    <source>
        <dbReference type="ARBA" id="ARBA00022574"/>
    </source>
</evidence>
<feature type="repeat" description="WD" evidence="6">
    <location>
        <begin position="2"/>
        <end position="43"/>
    </location>
</feature>
<keyword evidence="2" id="KW-0677">Repeat</keyword>
<dbReference type="Gene3D" id="2.130.10.10">
    <property type="entry name" value="YVTN repeat-like/Quinoprotein amine dehydrogenase"/>
    <property type="match status" value="1"/>
</dbReference>
<evidence type="ECO:0000313" key="7">
    <source>
        <dbReference type="EMBL" id="KAF2802631.1"/>
    </source>
</evidence>
<dbReference type="GO" id="GO:1990234">
    <property type="term" value="C:transferase complex"/>
    <property type="evidence" value="ECO:0007669"/>
    <property type="project" value="UniProtKB-ARBA"/>
</dbReference>
<comment type="function">
    <text evidence="5">Involved in mitochondrial fission. Acts as an adapter protein required to form mitochondrial fission complexes. Formation of these complexes is required to promote constriction and fission of the mitochondrial compartment at a late step in mitochondrial division.</text>
</comment>
<sequence length="148" mass="16021">TLKWHSRSVHSVAFSPDSTRLASASSDNMVKVWDASSGECPQTLSIGKPLQRISFDISGTYLHTDIGTIEICVPLGSSPLLSHSEPQSPQCHGLALSADRVWIIYNSENLMWLPSEYRPSCSAMSGNIVSIGVGTGRVWICKVELSTS</sequence>
<reference evidence="9" key="2">
    <citation type="submission" date="2020-04" db="EMBL/GenBank/DDBJ databases">
        <authorList>
            <consortium name="NCBI Genome Project"/>
        </authorList>
    </citation>
    <scope>NUCLEOTIDE SEQUENCE</scope>
    <source>
        <strain evidence="9">CBS 304.34</strain>
    </source>
</reference>
<reference evidence="7 9" key="1">
    <citation type="journal article" date="2020" name="Stud. Mycol.">
        <title>101 Dothideomycetes genomes: a test case for predicting lifestyles and emergence of pathogens.</title>
        <authorList>
            <person name="Haridas S."/>
            <person name="Albert R."/>
            <person name="Binder M."/>
            <person name="Bloem J."/>
            <person name="Labutti K."/>
            <person name="Salamov A."/>
            <person name="Andreopoulos B."/>
            <person name="Baker S."/>
            <person name="Barry K."/>
            <person name="Bills G."/>
            <person name="Bluhm B."/>
            <person name="Cannon C."/>
            <person name="Castanera R."/>
            <person name="Culley D."/>
            <person name="Daum C."/>
            <person name="Ezra D."/>
            <person name="Gonzalez J."/>
            <person name="Henrissat B."/>
            <person name="Kuo A."/>
            <person name="Liang C."/>
            <person name="Lipzen A."/>
            <person name="Lutzoni F."/>
            <person name="Magnuson J."/>
            <person name="Mondo S."/>
            <person name="Nolan M."/>
            <person name="Ohm R."/>
            <person name="Pangilinan J."/>
            <person name="Park H.-J."/>
            <person name="Ramirez L."/>
            <person name="Alfaro M."/>
            <person name="Sun H."/>
            <person name="Tritt A."/>
            <person name="Yoshinaga Y."/>
            <person name="Zwiers L.-H."/>
            <person name="Turgeon B."/>
            <person name="Goodwin S."/>
            <person name="Spatafora J."/>
            <person name="Crous P."/>
            <person name="Grigoriev I."/>
        </authorList>
    </citation>
    <scope>NUCLEOTIDE SEQUENCE</scope>
    <source>
        <strain evidence="7 9">CBS 304.34</strain>
    </source>
</reference>
<evidence type="ECO:0000256" key="3">
    <source>
        <dbReference type="ARBA" id="ARBA00038415"/>
    </source>
</evidence>
<keyword evidence="8" id="KW-1185">Reference proteome</keyword>
<dbReference type="PROSITE" id="PS50082">
    <property type="entry name" value="WD_REPEATS_2"/>
    <property type="match status" value="1"/>
</dbReference>
<dbReference type="PROSITE" id="PS50294">
    <property type="entry name" value="WD_REPEATS_REGION"/>
    <property type="match status" value="1"/>
</dbReference>
<gene>
    <name evidence="7 9" type="ORF">BDZ99DRAFT_401349</name>
</gene>
<dbReference type="RefSeq" id="XP_033569595.1">
    <property type="nucleotide sequence ID" value="XM_033716221.1"/>
</dbReference>
<proteinExistence type="inferred from homology"/>
<name>A0A6A6Y1E4_9PEZI</name>